<organism evidence="5 6">
    <name type="scientific">Acorus gramineus</name>
    <name type="common">Dwarf sweet flag</name>
    <dbReference type="NCBI Taxonomy" id="55184"/>
    <lineage>
        <taxon>Eukaryota</taxon>
        <taxon>Viridiplantae</taxon>
        <taxon>Streptophyta</taxon>
        <taxon>Embryophyta</taxon>
        <taxon>Tracheophyta</taxon>
        <taxon>Spermatophyta</taxon>
        <taxon>Magnoliopsida</taxon>
        <taxon>Liliopsida</taxon>
        <taxon>Acoraceae</taxon>
        <taxon>Acorus</taxon>
    </lineage>
</organism>
<dbReference type="PANTHER" id="PTHR13068:SF36">
    <property type="entry name" value="TRANSCRIPTION TERMINATION FACTOR MTEF1, CHLOROPLASTIC"/>
    <property type="match status" value="1"/>
</dbReference>
<proteinExistence type="inferred from homology"/>
<keyword evidence="2" id="KW-0806">Transcription termination</keyword>
<reference evidence="5" key="2">
    <citation type="submission" date="2023-06" db="EMBL/GenBank/DDBJ databases">
        <authorList>
            <person name="Ma L."/>
            <person name="Liu K.-W."/>
            <person name="Li Z."/>
            <person name="Hsiao Y.-Y."/>
            <person name="Qi Y."/>
            <person name="Fu T."/>
            <person name="Tang G."/>
            <person name="Zhang D."/>
            <person name="Sun W.-H."/>
            <person name="Liu D.-K."/>
            <person name="Li Y."/>
            <person name="Chen G.-Z."/>
            <person name="Liu X.-D."/>
            <person name="Liao X.-Y."/>
            <person name="Jiang Y.-T."/>
            <person name="Yu X."/>
            <person name="Hao Y."/>
            <person name="Huang J."/>
            <person name="Zhao X.-W."/>
            <person name="Ke S."/>
            <person name="Chen Y.-Y."/>
            <person name="Wu W.-L."/>
            <person name="Hsu J.-L."/>
            <person name="Lin Y.-F."/>
            <person name="Huang M.-D."/>
            <person name="Li C.-Y."/>
            <person name="Huang L."/>
            <person name="Wang Z.-W."/>
            <person name="Zhao X."/>
            <person name="Zhong W.-Y."/>
            <person name="Peng D.-H."/>
            <person name="Ahmad S."/>
            <person name="Lan S."/>
            <person name="Zhang J.-S."/>
            <person name="Tsai W.-C."/>
            <person name="Van De Peer Y."/>
            <person name="Liu Z.-J."/>
        </authorList>
    </citation>
    <scope>NUCLEOTIDE SEQUENCE</scope>
    <source>
        <strain evidence="5">SCP</strain>
        <tissue evidence="5">Leaves</tissue>
    </source>
</reference>
<protein>
    <submittedName>
        <fullName evidence="5">Uncharacterized protein</fullName>
    </submittedName>
</protein>
<dbReference type="EMBL" id="JAUJYN010000011">
    <property type="protein sequence ID" value="KAK1261191.1"/>
    <property type="molecule type" value="Genomic_DNA"/>
</dbReference>
<comment type="caution">
    <text evidence="5">The sequence shown here is derived from an EMBL/GenBank/DDBJ whole genome shotgun (WGS) entry which is preliminary data.</text>
</comment>
<dbReference type="GO" id="GO:0003676">
    <property type="term" value="F:nucleic acid binding"/>
    <property type="evidence" value="ECO:0007669"/>
    <property type="project" value="InterPro"/>
</dbReference>
<evidence type="ECO:0000256" key="1">
    <source>
        <dbReference type="ARBA" id="ARBA00007692"/>
    </source>
</evidence>
<evidence type="ECO:0000256" key="4">
    <source>
        <dbReference type="SAM" id="MobiDB-lite"/>
    </source>
</evidence>
<dbReference type="PANTHER" id="PTHR13068">
    <property type="entry name" value="CGI-12 PROTEIN-RELATED"/>
    <property type="match status" value="1"/>
</dbReference>
<dbReference type="GO" id="GO:0006353">
    <property type="term" value="P:DNA-templated transcription termination"/>
    <property type="evidence" value="ECO:0007669"/>
    <property type="project" value="UniProtKB-KW"/>
</dbReference>
<dbReference type="SMART" id="SM00733">
    <property type="entry name" value="Mterf"/>
    <property type="match status" value="5"/>
</dbReference>
<keyword evidence="2" id="KW-0804">Transcription</keyword>
<dbReference type="InterPro" id="IPR038538">
    <property type="entry name" value="MTERF_sf"/>
</dbReference>
<evidence type="ECO:0000313" key="5">
    <source>
        <dbReference type="EMBL" id="KAK1261191.1"/>
    </source>
</evidence>
<feature type="region of interest" description="Disordered" evidence="4">
    <location>
        <begin position="1"/>
        <end position="28"/>
    </location>
</feature>
<name>A0AAV9AAP3_ACOGR</name>
<keyword evidence="6" id="KW-1185">Reference proteome</keyword>
<dbReference type="Proteomes" id="UP001179952">
    <property type="component" value="Unassembled WGS sequence"/>
</dbReference>
<evidence type="ECO:0000256" key="3">
    <source>
        <dbReference type="ARBA" id="ARBA00022946"/>
    </source>
</evidence>
<evidence type="ECO:0000256" key="2">
    <source>
        <dbReference type="ARBA" id="ARBA00022472"/>
    </source>
</evidence>
<gene>
    <name evidence="5" type="ORF">QJS04_geneDACA019459</name>
</gene>
<dbReference type="AlphaFoldDB" id="A0AAV9AAP3"/>
<accession>A0AAV9AAP3</accession>
<dbReference type="Pfam" id="PF02536">
    <property type="entry name" value="mTERF"/>
    <property type="match status" value="1"/>
</dbReference>
<dbReference type="InterPro" id="IPR003690">
    <property type="entry name" value="MTERF"/>
</dbReference>
<dbReference type="Gene3D" id="1.25.70.10">
    <property type="entry name" value="Transcription termination factor 3, mitochondrial"/>
    <property type="match status" value="1"/>
</dbReference>
<sequence>MIIRFQTSIPPDLPKPPPDPNRNPKNPNFLTLQTLTPFKTLSIPSSSPPLLLPPSSSDAGLRFRQKLLHLETLGVDTNKALSANPDLRSAPLASVLSVERFLRSSAGVLRSDVGRIFGMHPRLLTCDPRSDILPVVDFLVSDAGVPRRDLRKAIVRCPRLLVSSVPDQLRPTLYFLRRLGFVGAHAIDCSTTLLLVSSVEETLLPKLEYLRGLGFTRREVAKMVLRSPGLLTFSIGKNFRPKVEYLIGEMGRDVAEVGRFPQYFSFSLEGKIKPRHRKLVEMGLFEEVSLKEMLRVSDGEFSDRLIEMRLRSVDEIYSQKGTH</sequence>
<feature type="compositionally biased region" description="Pro residues" evidence="4">
    <location>
        <begin position="11"/>
        <end position="21"/>
    </location>
</feature>
<comment type="similarity">
    <text evidence="1">Belongs to the mTERF family.</text>
</comment>
<reference evidence="5" key="1">
    <citation type="journal article" date="2023" name="Nat. Commun.">
        <title>Diploid and tetraploid genomes of Acorus and the evolution of monocots.</title>
        <authorList>
            <person name="Ma L."/>
            <person name="Liu K.W."/>
            <person name="Li Z."/>
            <person name="Hsiao Y.Y."/>
            <person name="Qi Y."/>
            <person name="Fu T."/>
            <person name="Tang G.D."/>
            <person name="Zhang D."/>
            <person name="Sun W.H."/>
            <person name="Liu D.K."/>
            <person name="Li Y."/>
            <person name="Chen G.Z."/>
            <person name="Liu X.D."/>
            <person name="Liao X.Y."/>
            <person name="Jiang Y.T."/>
            <person name="Yu X."/>
            <person name="Hao Y."/>
            <person name="Huang J."/>
            <person name="Zhao X.W."/>
            <person name="Ke S."/>
            <person name="Chen Y.Y."/>
            <person name="Wu W.L."/>
            <person name="Hsu J.L."/>
            <person name="Lin Y.F."/>
            <person name="Huang M.D."/>
            <person name="Li C.Y."/>
            <person name="Huang L."/>
            <person name="Wang Z.W."/>
            <person name="Zhao X."/>
            <person name="Zhong W.Y."/>
            <person name="Peng D.H."/>
            <person name="Ahmad S."/>
            <person name="Lan S."/>
            <person name="Zhang J.S."/>
            <person name="Tsai W.C."/>
            <person name="Van de Peer Y."/>
            <person name="Liu Z.J."/>
        </authorList>
    </citation>
    <scope>NUCLEOTIDE SEQUENCE</scope>
    <source>
        <strain evidence="5">SCP</strain>
    </source>
</reference>
<evidence type="ECO:0000313" key="6">
    <source>
        <dbReference type="Proteomes" id="UP001179952"/>
    </source>
</evidence>
<keyword evidence="2" id="KW-0805">Transcription regulation</keyword>
<keyword evidence="3" id="KW-0809">Transit peptide</keyword>